<dbReference type="RefSeq" id="WP_169365033.1">
    <property type="nucleotide sequence ID" value="NZ_JAAVJL010000002.1"/>
</dbReference>
<comment type="caution">
    <text evidence="4">The sequence shown here is derived from an EMBL/GenBank/DDBJ whole genome shotgun (WGS) entry which is preliminary data.</text>
</comment>
<dbReference type="SMART" id="SM00065">
    <property type="entry name" value="GAF"/>
    <property type="match status" value="1"/>
</dbReference>
<proteinExistence type="inferred from homology"/>
<dbReference type="InterPro" id="IPR008984">
    <property type="entry name" value="SMAD_FHA_dom_sf"/>
</dbReference>
<comment type="similarity">
    <text evidence="1">Belongs to the adenylyl cyclase class-3 family.</text>
</comment>
<dbReference type="Pfam" id="PF00498">
    <property type="entry name" value="FHA"/>
    <property type="match status" value="1"/>
</dbReference>
<dbReference type="SUPFAM" id="SSF49879">
    <property type="entry name" value="SMAD/FHA domain"/>
    <property type="match status" value="1"/>
</dbReference>
<dbReference type="SMART" id="SM00044">
    <property type="entry name" value="CYCc"/>
    <property type="match status" value="1"/>
</dbReference>
<dbReference type="EMBL" id="JAAVJL010000002">
    <property type="protein sequence ID" value="NMF60087.1"/>
    <property type="molecule type" value="Genomic_DNA"/>
</dbReference>
<dbReference type="PROSITE" id="PS50125">
    <property type="entry name" value="GUANYLATE_CYCLASE_2"/>
    <property type="match status" value="1"/>
</dbReference>
<dbReference type="SMART" id="SM00240">
    <property type="entry name" value="FHA"/>
    <property type="match status" value="1"/>
</dbReference>
<evidence type="ECO:0000256" key="1">
    <source>
        <dbReference type="ARBA" id="ARBA00005381"/>
    </source>
</evidence>
<dbReference type="PANTHER" id="PTHR43081">
    <property type="entry name" value="ADENYLATE CYCLASE, TERMINAL-DIFFERENTIATION SPECIFIC-RELATED"/>
    <property type="match status" value="1"/>
</dbReference>
<keyword evidence="5" id="KW-1185">Reference proteome</keyword>
<protein>
    <submittedName>
        <fullName evidence="4">FHA domain-containing protein</fullName>
    </submittedName>
</protein>
<dbReference type="CDD" id="cd07302">
    <property type="entry name" value="CHD"/>
    <property type="match status" value="1"/>
</dbReference>
<sequence length="562" mass="62847">MPYIIQNQGTPQERICDLRHGVNTIGRGLDNSIVVEDDARSLSRHHAEIQVTDKGIYVTDLNSSNGTFVNQAKIVQQKLNHGDMVQFGSVVFRLVDELQPVASQQTGTPANSGLSILMRVSPEKSRVNMQDLLQRQQTAPKGSVLLIQGNDETQRTSAKLRVLLEVSQELASPEAYSALPEKILEILLQIMSVDRAILLLVNEKNGELEPKAAKFSGSNISNPNETANIDFYSRKITNFVLKQGDAIICDDPSLDRRFDSSQSIIQQSIQAAMCAPLKPRDHVIGVLYVDNLSHGHAYNREDLEFLSSLANQAAIAIENANLYRKMQTEVIRRAKLERFFPAAVSQKIEEGWDLNRIMETEVTALFSDISGFTEMTSKMQPRKVLEFLNEYFKVMVEDIVFPYGGTLEKYIADALLAVWGSPYQREDDAVMAVNAAIAMQWSMRRLNQEWATQGRDLQIQIHIGLNTGMVASGNIGSENLIQYTNIGDTMNVASRICTAAQAGEVFISESTKSKISSLNLPLEQLDLIKVKGKDEPLQLYRVNWENVDIREILSKTKTIFPK</sequence>
<evidence type="ECO:0000313" key="4">
    <source>
        <dbReference type="EMBL" id="NMF60087.1"/>
    </source>
</evidence>
<dbReference type="InterPro" id="IPR003018">
    <property type="entry name" value="GAF"/>
</dbReference>
<dbReference type="InterPro" id="IPR000253">
    <property type="entry name" value="FHA_dom"/>
</dbReference>
<reference evidence="4 5" key="1">
    <citation type="submission" date="2020-03" db="EMBL/GenBank/DDBJ databases">
        <title>Draft Genome Sequence of 2-Methylisoborneol Producing Pseudanabaena yagii Strain GIHE-NHR1 Isolated from North Han River in South Korea.</title>
        <authorList>
            <person name="Jeong J."/>
        </authorList>
    </citation>
    <scope>NUCLEOTIDE SEQUENCE [LARGE SCALE GENOMIC DNA]</scope>
    <source>
        <strain evidence="4 5">GIHE-NHR1</strain>
    </source>
</reference>
<dbReference type="InterPro" id="IPR001054">
    <property type="entry name" value="A/G_cyclase"/>
</dbReference>
<dbReference type="SUPFAM" id="SSF55073">
    <property type="entry name" value="Nucleotide cyclase"/>
    <property type="match status" value="1"/>
</dbReference>
<evidence type="ECO:0000313" key="5">
    <source>
        <dbReference type="Proteomes" id="UP000738376"/>
    </source>
</evidence>
<dbReference type="Gene3D" id="3.30.450.40">
    <property type="match status" value="1"/>
</dbReference>
<organism evidence="4 5">
    <name type="scientific">Pseudanabaena yagii GIHE-NHR1</name>
    <dbReference type="NCBI Taxonomy" id="2722753"/>
    <lineage>
        <taxon>Bacteria</taxon>
        <taxon>Bacillati</taxon>
        <taxon>Cyanobacteriota</taxon>
        <taxon>Cyanophyceae</taxon>
        <taxon>Pseudanabaenales</taxon>
        <taxon>Pseudanabaenaceae</taxon>
        <taxon>Pseudanabaena</taxon>
        <taxon>Pseudanabaena yagii</taxon>
    </lineage>
</organism>
<dbReference type="InterPro" id="IPR029787">
    <property type="entry name" value="Nucleotide_cyclase"/>
</dbReference>
<dbReference type="InterPro" id="IPR029016">
    <property type="entry name" value="GAF-like_dom_sf"/>
</dbReference>
<dbReference type="Gene3D" id="2.60.200.20">
    <property type="match status" value="1"/>
</dbReference>
<dbReference type="SUPFAM" id="SSF55781">
    <property type="entry name" value="GAF domain-like"/>
    <property type="match status" value="1"/>
</dbReference>
<feature type="domain" description="FHA" evidence="2">
    <location>
        <begin position="23"/>
        <end position="74"/>
    </location>
</feature>
<accession>A0ABX1M1V0</accession>
<dbReference type="Proteomes" id="UP000738376">
    <property type="component" value="Unassembled WGS sequence"/>
</dbReference>
<dbReference type="Pfam" id="PF01590">
    <property type="entry name" value="GAF"/>
    <property type="match status" value="1"/>
</dbReference>
<dbReference type="Gene3D" id="3.30.70.1230">
    <property type="entry name" value="Nucleotide cyclase"/>
    <property type="match status" value="1"/>
</dbReference>
<name>A0ABX1M1V0_9CYAN</name>
<evidence type="ECO:0000259" key="3">
    <source>
        <dbReference type="PROSITE" id="PS50125"/>
    </source>
</evidence>
<dbReference type="CDD" id="cd00060">
    <property type="entry name" value="FHA"/>
    <property type="match status" value="1"/>
</dbReference>
<dbReference type="PROSITE" id="PS50006">
    <property type="entry name" value="FHA_DOMAIN"/>
    <property type="match status" value="1"/>
</dbReference>
<dbReference type="InterPro" id="IPR050697">
    <property type="entry name" value="Adenylyl/Guanylyl_Cyclase_3/4"/>
</dbReference>
<dbReference type="PANTHER" id="PTHR43081:SF1">
    <property type="entry name" value="ADENYLATE CYCLASE, TERMINAL-DIFFERENTIATION SPECIFIC"/>
    <property type="match status" value="1"/>
</dbReference>
<feature type="domain" description="Guanylate cyclase" evidence="3">
    <location>
        <begin position="363"/>
        <end position="497"/>
    </location>
</feature>
<gene>
    <name evidence="4" type="ORF">HC246_19175</name>
</gene>
<evidence type="ECO:0000259" key="2">
    <source>
        <dbReference type="PROSITE" id="PS50006"/>
    </source>
</evidence>
<dbReference type="Pfam" id="PF00211">
    <property type="entry name" value="Guanylate_cyc"/>
    <property type="match status" value="1"/>
</dbReference>